<keyword evidence="1" id="KW-0812">Transmembrane</keyword>
<keyword evidence="1" id="KW-0472">Membrane</keyword>
<dbReference type="EMBL" id="CP046400">
    <property type="protein sequence ID" value="QGY40987.1"/>
    <property type="molecule type" value="Genomic_DNA"/>
</dbReference>
<evidence type="ECO:0000313" key="3">
    <source>
        <dbReference type="Proteomes" id="UP000428328"/>
    </source>
</evidence>
<feature type="transmembrane region" description="Helical" evidence="1">
    <location>
        <begin position="7"/>
        <end position="29"/>
    </location>
</feature>
<evidence type="ECO:0000313" key="2">
    <source>
        <dbReference type="EMBL" id="QGY40987.1"/>
    </source>
</evidence>
<feature type="transmembrane region" description="Helical" evidence="1">
    <location>
        <begin position="66"/>
        <end position="91"/>
    </location>
</feature>
<dbReference type="KEGG" id="psel:GM415_12910"/>
<keyword evidence="1" id="KW-1133">Transmembrane helix</keyword>
<reference evidence="2 3" key="1">
    <citation type="submission" date="2019-11" db="EMBL/GenBank/DDBJ databases">
        <authorList>
            <person name="Zheng R.K."/>
            <person name="Sun C.M."/>
        </authorList>
    </citation>
    <scope>NUCLEOTIDE SEQUENCE [LARGE SCALE GENOMIC DNA]</scope>
    <source>
        <strain evidence="2 3">SRB007</strain>
    </source>
</reference>
<gene>
    <name evidence="2" type="ORF">GM415_12910</name>
</gene>
<organism evidence="2 3">
    <name type="scientific">Pseudodesulfovibrio cashew</name>
    <dbReference type="NCBI Taxonomy" id="2678688"/>
    <lineage>
        <taxon>Bacteria</taxon>
        <taxon>Pseudomonadati</taxon>
        <taxon>Thermodesulfobacteriota</taxon>
        <taxon>Desulfovibrionia</taxon>
        <taxon>Desulfovibrionales</taxon>
        <taxon>Desulfovibrionaceae</taxon>
    </lineage>
</organism>
<dbReference type="AlphaFoldDB" id="A0A6I6JLG2"/>
<accession>A0A6I6JLG2</accession>
<keyword evidence="3" id="KW-1185">Reference proteome</keyword>
<dbReference type="RefSeq" id="WP_158948816.1">
    <property type="nucleotide sequence ID" value="NZ_CP046400.1"/>
</dbReference>
<sequence>MLRIMRALGLLAWIGCVVTLIYQTLVWVVTASWPALTLLSLAYDVLGLELASAIQSLPLDVAIKCLYVLATTELAITLWLTGALFFALAAISKVVFGK</sequence>
<proteinExistence type="predicted"/>
<evidence type="ECO:0000256" key="1">
    <source>
        <dbReference type="SAM" id="Phobius"/>
    </source>
</evidence>
<name>A0A6I6JLG2_9BACT</name>
<protein>
    <submittedName>
        <fullName evidence="2">Potassium:proton antiporter</fullName>
    </submittedName>
</protein>
<dbReference type="Proteomes" id="UP000428328">
    <property type="component" value="Chromosome"/>
</dbReference>